<evidence type="ECO:0000313" key="3">
    <source>
        <dbReference type="Proteomes" id="UP000694561"/>
    </source>
</evidence>
<dbReference type="Proteomes" id="UP000694561">
    <property type="component" value="Unplaced"/>
</dbReference>
<name>A0A8C6BDT2_MONMO</name>
<evidence type="ECO:0000313" key="2">
    <source>
        <dbReference type="Ensembl" id="ENSMMNP00015013059.1"/>
    </source>
</evidence>
<dbReference type="GeneTree" id="ENSGT00530000063759"/>
<feature type="region of interest" description="Disordered" evidence="1">
    <location>
        <begin position="1"/>
        <end position="59"/>
    </location>
</feature>
<proteinExistence type="predicted"/>
<protein>
    <submittedName>
        <fullName evidence="2">Sorting nexin 20</fullName>
    </submittedName>
</protein>
<feature type="compositionally biased region" description="Polar residues" evidence="1">
    <location>
        <begin position="48"/>
        <end position="58"/>
    </location>
</feature>
<evidence type="ECO:0000256" key="1">
    <source>
        <dbReference type="SAM" id="MobiDB-lite"/>
    </source>
</evidence>
<sequence length="128" mass="14034">MASPRNARSPGWTRPIAQCMAGTKPKASAPGPDLPRPGPEEHLDAHDSQSSNSSMTTRELQEYWRTQKRCWKHVKLLFEIASARIEEGRVSKFVVGKLRPGEGGLSRSHGETGAAPGLGCPRQSDMVW</sequence>
<organism evidence="2 3">
    <name type="scientific">Monodon monoceros</name>
    <name type="common">Narwhal</name>
    <name type="synonym">Ceratodon monodon</name>
    <dbReference type="NCBI Taxonomy" id="40151"/>
    <lineage>
        <taxon>Eukaryota</taxon>
        <taxon>Metazoa</taxon>
        <taxon>Chordata</taxon>
        <taxon>Craniata</taxon>
        <taxon>Vertebrata</taxon>
        <taxon>Euteleostomi</taxon>
        <taxon>Mammalia</taxon>
        <taxon>Eutheria</taxon>
        <taxon>Laurasiatheria</taxon>
        <taxon>Artiodactyla</taxon>
        <taxon>Whippomorpha</taxon>
        <taxon>Cetacea</taxon>
        <taxon>Odontoceti</taxon>
        <taxon>Monodontidae</taxon>
        <taxon>Monodon</taxon>
    </lineage>
</organism>
<dbReference type="Ensembl" id="ENSMMNT00015014320.1">
    <property type="protein sequence ID" value="ENSMMNP00015013059.1"/>
    <property type="gene ID" value="ENSMMNG00015009652.1"/>
</dbReference>
<reference evidence="2" key="2">
    <citation type="submission" date="2025-09" db="UniProtKB">
        <authorList>
            <consortium name="Ensembl"/>
        </authorList>
    </citation>
    <scope>IDENTIFICATION</scope>
</reference>
<keyword evidence="3" id="KW-1185">Reference proteome</keyword>
<reference evidence="2" key="1">
    <citation type="submission" date="2025-08" db="UniProtKB">
        <authorList>
            <consortium name="Ensembl"/>
        </authorList>
    </citation>
    <scope>IDENTIFICATION</scope>
</reference>
<accession>A0A8C6BDT2</accession>
<gene>
    <name evidence="2" type="primary">SNX20</name>
</gene>
<feature type="compositionally biased region" description="Basic and acidic residues" evidence="1">
    <location>
        <begin position="38"/>
        <end position="47"/>
    </location>
</feature>
<dbReference type="AlphaFoldDB" id="A0A8C6BDT2"/>
<feature type="region of interest" description="Disordered" evidence="1">
    <location>
        <begin position="98"/>
        <end position="128"/>
    </location>
</feature>